<keyword evidence="4" id="KW-1003">Cell membrane</keyword>
<evidence type="ECO:0000256" key="14">
    <source>
        <dbReference type="ARBA" id="ARBA00037002"/>
    </source>
</evidence>
<evidence type="ECO:0000256" key="24">
    <source>
        <dbReference type="SAM" id="MobiDB-lite"/>
    </source>
</evidence>
<evidence type="ECO:0000259" key="25">
    <source>
        <dbReference type="Pfam" id="PF03061"/>
    </source>
</evidence>
<dbReference type="PANTHER" id="PTHR12418:SF19">
    <property type="entry name" value="ACYL-COENZYME A THIOESTERASE THEM4"/>
    <property type="match status" value="1"/>
</dbReference>
<proteinExistence type="inferred from homology"/>
<evidence type="ECO:0000256" key="23">
    <source>
        <dbReference type="ARBA" id="ARBA00048180"/>
    </source>
</evidence>
<keyword evidence="12" id="KW-0966">Cell projection</keyword>
<evidence type="ECO:0000256" key="11">
    <source>
        <dbReference type="ARBA" id="ARBA00023136"/>
    </source>
</evidence>
<keyword evidence="27" id="KW-1185">Reference proteome</keyword>
<dbReference type="AlphaFoldDB" id="A0AA41PV12"/>
<sequence length="193" mass="20319">MSRPSSLTPSPDVEVPGPHPSAPPPGTELGEHYDGCFGCGEELENGLRLRTRVGEGVSVDTEFVVGPGHQGAPGLAHGGLLSCAFDEALGALGYLLHQPAVTARLETDFKRPVPVGSTLFIHAWCTGVEGRKIYAKAVGRLNAPDGPVAVEAASLFVAVGFEHFMSNGRPEDVRRAMQNPDVVKAARAFEVNP</sequence>
<keyword evidence="5" id="KW-0963">Cytoplasm</keyword>
<dbReference type="CDD" id="cd03443">
    <property type="entry name" value="PaaI_thioesterase"/>
    <property type="match status" value="1"/>
</dbReference>
<keyword evidence="6" id="KW-0053">Apoptosis</keyword>
<comment type="catalytic activity">
    <reaction evidence="13">
        <text>(5Z,8Z,11Z,14Z)-eicosatetraenoyl-CoA + H2O = (5Z,8Z,11Z,14Z)-eicosatetraenoate + CoA + H(+)</text>
        <dbReference type="Rhea" id="RHEA:40151"/>
        <dbReference type="ChEBI" id="CHEBI:15377"/>
        <dbReference type="ChEBI" id="CHEBI:15378"/>
        <dbReference type="ChEBI" id="CHEBI:32395"/>
        <dbReference type="ChEBI" id="CHEBI:57287"/>
        <dbReference type="ChEBI" id="CHEBI:57368"/>
    </reaction>
    <physiologicalReaction direction="left-to-right" evidence="13">
        <dbReference type="Rhea" id="RHEA:40152"/>
    </physiologicalReaction>
</comment>
<evidence type="ECO:0000256" key="21">
    <source>
        <dbReference type="ARBA" id="ARBA00047969"/>
    </source>
</evidence>
<comment type="similarity">
    <text evidence="15">Belongs to the THEM4/THEM5 thioesterase family.</text>
</comment>
<dbReference type="GO" id="GO:0006631">
    <property type="term" value="P:fatty acid metabolic process"/>
    <property type="evidence" value="ECO:0007669"/>
    <property type="project" value="UniProtKB-KW"/>
</dbReference>
<keyword evidence="7" id="KW-0378">Hydrolase</keyword>
<evidence type="ECO:0000256" key="15">
    <source>
        <dbReference type="ARBA" id="ARBA00038456"/>
    </source>
</evidence>
<dbReference type="EC" id="3.1.2.2" evidence="16"/>
<evidence type="ECO:0000256" key="3">
    <source>
        <dbReference type="ARBA" id="ARBA00004632"/>
    </source>
</evidence>
<dbReference type="GO" id="GO:0016020">
    <property type="term" value="C:membrane"/>
    <property type="evidence" value="ECO:0007669"/>
    <property type="project" value="UniProtKB-SubCell"/>
</dbReference>
<evidence type="ECO:0000256" key="18">
    <source>
        <dbReference type="ARBA" id="ARBA00043210"/>
    </source>
</evidence>
<evidence type="ECO:0000256" key="17">
    <source>
        <dbReference type="ARBA" id="ARBA00040123"/>
    </source>
</evidence>
<name>A0AA41PV12_9ACTN</name>
<dbReference type="InterPro" id="IPR006683">
    <property type="entry name" value="Thioestr_dom"/>
</dbReference>
<comment type="catalytic activity">
    <reaction evidence="22">
        <text>dodecanoyl-CoA + H2O = dodecanoate + CoA + H(+)</text>
        <dbReference type="Rhea" id="RHEA:30135"/>
        <dbReference type="ChEBI" id="CHEBI:15377"/>
        <dbReference type="ChEBI" id="CHEBI:15378"/>
        <dbReference type="ChEBI" id="CHEBI:18262"/>
        <dbReference type="ChEBI" id="CHEBI:57287"/>
        <dbReference type="ChEBI" id="CHEBI:57375"/>
    </reaction>
    <physiologicalReaction direction="left-to-right" evidence="22">
        <dbReference type="Rhea" id="RHEA:30136"/>
    </physiologicalReaction>
</comment>
<evidence type="ECO:0000256" key="12">
    <source>
        <dbReference type="ARBA" id="ARBA00023273"/>
    </source>
</evidence>
<evidence type="ECO:0000256" key="7">
    <source>
        <dbReference type="ARBA" id="ARBA00022801"/>
    </source>
</evidence>
<dbReference type="Pfam" id="PF03061">
    <property type="entry name" value="4HBT"/>
    <property type="match status" value="1"/>
</dbReference>
<keyword evidence="10" id="KW-0443">Lipid metabolism</keyword>
<dbReference type="RefSeq" id="WP_235050406.1">
    <property type="nucleotide sequence ID" value="NZ_JAKFHA010000001.1"/>
</dbReference>
<dbReference type="SUPFAM" id="SSF54637">
    <property type="entry name" value="Thioesterase/thiol ester dehydrase-isomerase"/>
    <property type="match status" value="1"/>
</dbReference>
<feature type="compositionally biased region" description="Pro residues" evidence="24">
    <location>
        <begin position="17"/>
        <end position="26"/>
    </location>
</feature>
<dbReference type="InterPro" id="IPR029069">
    <property type="entry name" value="HotDog_dom_sf"/>
</dbReference>
<comment type="catalytic activity">
    <reaction evidence="14">
        <text>(9Z)-octadecenoyl-CoA + H2O = (9Z)-octadecenoate + CoA + H(+)</text>
        <dbReference type="Rhea" id="RHEA:40139"/>
        <dbReference type="ChEBI" id="CHEBI:15377"/>
        <dbReference type="ChEBI" id="CHEBI:15378"/>
        <dbReference type="ChEBI" id="CHEBI:30823"/>
        <dbReference type="ChEBI" id="CHEBI:57287"/>
        <dbReference type="ChEBI" id="CHEBI:57387"/>
    </reaction>
    <physiologicalReaction direction="left-to-right" evidence="14">
        <dbReference type="Rhea" id="RHEA:40140"/>
    </physiologicalReaction>
</comment>
<evidence type="ECO:0000256" key="5">
    <source>
        <dbReference type="ARBA" id="ARBA00022490"/>
    </source>
</evidence>
<evidence type="ECO:0000313" key="26">
    <source>
        <dbReference type="EMBL" id="MCF2526369.1"/>
    </source>
</evidence>
<evidence type="ECO:0000256" key="10">
    <source>
        <dbReference type="ARBA" id="ARBA00023098"/>
    </source>
</evidence>
<comment type="catalytic activity">
    <reaction evidence="21">
        <text>decanoyl-CoA + H2O = decanoate + CoA + H(+)</text>
        <dbReference type="Rhea" id="RHEA:40059"/>
        <dbReference type="ChEBI" id="CHEBI:15377"/>
        <dbReference type="ChEBI" id="CHEBI:15378"/>
        <dbReference type="ChEBI" id="CHEBI:27689"/>
        <dbReference type="ChEBI" id="CHEBI:57287"/>
        <dbReference type="ChEBI" id="CHEBI:61430"/>
    </reaction>
    <physiologicalReaction direction="left-to-right" evidence="21">
        <dbReference type="Rhea" id="RHEA:40060"/>
    </physiologicalReaction>
</comment>
<comment type="subcellular location">
    <subcellularLocation>
        <location evidence="3">Cell projection</location>
        <location evidence="3">Ruffle membrane</location>
    </subcellularLocation>
    <subcellularLocation>
        <location evidence="2">Cytoplasm</location>
    </subcellularLocation>
    <subcellularLocation>
        <location evidence="1">Membrane</location>
        <topology evidence="1">Peripheral membrane protein</topology>
    </subcellularLocation>
</comment>
<accession>A0AA41PV12</accession>
<dbReference type="InterPro" id="IPR052365">
    <property type="entry name" value="THEM4/THEM5_acyl-CoA_thioest"/>
</dbReference>
<organism evidence="26 27">
    <name type="scientific">Yinghuangia soli</name>
    <dbReference type="NCBI Taxonomy" id="2908204"/>
    <lineage>
        <taxon>Bacteria</taxon>
        <taxon>Bacillati</taxon>
        <taxon>Actinomycetota</taxon>
        <taxon>Actinomycetes</taxon>
        <taxon>Kitasatosporales</taxon>
        <taxon>Streptomycetaceae</taxon>
        <taxon>Yinghuangia</taxon>
    </lineage>
</organism>
<evidence type="ECO:0000313" key="27">
    <source>
        <dbReference type="Proteomes" id="UP001165378"/>
    </source>
</evidence>
<evidence type="ECO:0000256" key="4">
    <source>
        <dbReference type="ARBA" id="ARBA00022475"/>
    </source>
</evidence>
<evidence type="ECO:0000256" key="2">
    <source>
        <dbReference type="ARBA" id="ARBA00004496"/>
    </source>
</evidence>
<protein>
    <recommendedName>
        <fullName evidence="17">Acyl-coenzyme A thioesterase THEM4</fullName>
        <ecNumber evidence="16">3.1.2.2</ecNumber>
    </recommendedName>
    <alternativeName>
        <fullName evidence="18">Thioesterase superfamily member 4</fullName>
    </alternativeName>
</protein>
<keyword evidence="9" id="KW-0809">Transit peptide</keyword>
<feature type="region of interest" description="Disordered" evidence="24">
    <location>
        <begin position="1"/>
        <end position="30"/>
    </location>
</feature>
<comment type="catalytic activity">
    <reaction evidence="20">
        <text>hexadecanoyl-CoA + H2O = hexadecanoate + CoA + H(+)</text>
        <dbReference type="Rhea" id="RHEA:16645"/>
        <dbReference type="ChEBI" id="CHEBI:7896"/>
        <dbReference type="ChEBI" id="CHEBI:15377"/>
        <dbReference type="ChEBI" id="CHEBI:15378"/>
        <dbReference type="ChEBI" id="CHEBI:57287"/>
        <dbReference type="ChEBI" id="CHEBI:57379"/>
        <dbReference type="EC" id="3.1.2.2"/>
    </reaction>
    <physiologicalReaction direction="left-to-right" evidence="20">
        <dbReference type="Rhea" id="RHEA:16646"/>
    </physiologicalReaction>
</comment>
<dbReference type="Gene3D" id="3.10.129.10">
    <property type="entry name" value="Hotdog Thioesterase"/>
    <property type="match status" value="1"/>
</dbReference>
<evidence type="ECO:0000256" key="19">
    <source>
        <dbReference type="ARBA" id="ARBA00047588"/>
    </source>
</evidence>
<comment type="caution">
    <text evidence="26">The sequence shown here is derived from an EMBL/GenBank/DDBJ whole genome shotgun (WGS) entry which is preliminary data.</text>
</comment>
<evidence type="ECO:0000256" key="9">
    <source>
        <dbReference type="ARBA" id="ARBA00022946"/>
    </source>
</evidence>
<evidence type="ECO:0000256" key="20">
    <source>
        <dbReference type="ARBA" id="ARBA00047734"/>
    </source>
</evidence>
<evidence type="ECO:0000256" key="6">
    <source>
        <dbReference type="ARBA" id="ARBA00022703"/>
    </source>
</evidence>
<evidence type="ECO:0000256" key="16">
    <source>
        <dbReference type="ARBA" id="ARBA00038848"/>
    </source>
</evidence>
<evidence type="ECO:0000256" key="8">
    <source>
        <dbReference type="ARBA" id="ARBA00022832"/>
    </source>
</evidence>
<dbReference type="GO" id="GO:0005737">
    <property type="term" value="C:cytoplasm"/>
    <property type="evidence" value="ECO:0007669"/>
    <property type="project" value="UniProtKB-SubCell"/>
</dbReference>
<comment type="catalytic activity">
    <reaction evidence="19">
        <text>octanoyl-CoA + H2O = octanoate + CoA + H(+)</text>
        <dbReference type="Rhea" id="RHEA:30143"/>
        <dbReference type="ChEBI" id="CHEBI:15377"/>
        <dbReference type="ChEBI" id="CHEBI:15378"/>
        <dbReference type="ChEBI" id="CHEBI:25646"/>
        <dbReference type="ChEBI" id="CHEBI:57287"/>
        <dbReference type="ChEBI" id="CHEBI:57386"/>
    </reaction>
    <physiologicalReaction direction="left-to-right" evidence="19">
        <dbReference type="Rhea" id="RHEA:30144"/>
    </physiologicalReaction>
</comment>
<dbReference type="PANTHER" id="PTHR12418">
    <property type="entry name" value="ACYL-COENZYME A THIOESTERASE THEM4"/>
    <property type="match status" value="1"/>
</dbReference>
<feature type="domain" description="Thioesterase" evidence="25">
    <location>
        <begin position="74"/>
        <end position="134"/>
    </location>
</feature>
<dbReference type="GO" id="GO:0016787">
    <property type="term" value="F:hydrolase activity"/>
    <property type="evidence" value="ECO:0007669"/>
    <property type="project" value="UniProtKB-KW"/>
</dbReference>
<dbReference type="EMBL" id="JAKFHA010000001">
    <property type="protein sequence ID" value="MCF2526369.1"/>
    <property type="molecule type" value="Genomic_DNA"/>
</dbReference>
<evidence type="ECO:0000256" key="22">
    <source>
        <dbReference type="ARBA" id="ARBA00048074"/>
    </source>
</evidence>
<gene>
    <name evidence="26" type="ORF">LZ495_03915</name>
</gene>
<keyword evidence="8" id="KW-0276">Fatty acid metabolism</keyword>
<reference evidence="26" key="1">
    <citation type="submission" date="2022-01" db="EMBL/GenBank/DDBJ databases">
        <title>Genome-Based Taxonomic Classification of the Phylum Actinobacteria.</title>
        <authorList>
            <person name="Gao Y."/>
        </authorList>
    </citation>
    <scope>NUCLEOTIDE SEQUENCE</scope>
    <source>
        <strain evidence="26">KLBMP 8922</strain>
    </source>
</reference>
<evidence type="ECO:0000256" key="13">
    <source>
        <dbReference type="ARBA" id="ARBA00035852"/>
    </source>
</evidence>
<dbReference type="Proteomes" id="UP001165378">
    <property type="component" value="Unassembled WGS sequence"/>
</dbReference>
<keyword evidence="11" id="KW-0472">Membrane</keyword>
<comment type="catalytic activity">
    <reaction evidence="23">
        <text>tetradecanoyl-CoA + H2O = tetradecanoate + CoA + H(+)</text>
        <dbReference type="Rhea" id="RHEA:40119"/>
        <dbReference type="ChEBI" id="CHEBI:15377"/>
        <dbReference type="ChEBI" id="CHEBI:15378"/>
        <dbReference type="ChEBI" id="CHEBI:30807"/>
        <dbReference type="ChEBI" id="CHEBI:57287"/>
        <dbReference type="ChEBI" id="CHEBI:57385"/>
    </reaction>
    <physiologicalReaction direction="left-to-right" evidence="23">
        <dbReference type="Rhea" id="RHEA:40120"/>
    </physiologicalReaction>
</comment>
<evidence type="ECO:0000256" key="1">
    <source>
        <dbReference type="ARBA" id="ARBA00004170"/>
    </source>
</evidence>